<dbReference type="InterPro" id="IPR035985">
    <property type="entry name" value="Ubiquitin-activating_enz"/>
</dbReference>
<dbReference type="Proteomes" id="UP000095023">
    <property type="component" value="Unassembled WGS sequence"/>
</dbReference>
<organism evidence="3 4">
    <name type="scientific">Tortispora caseinolytica NRRL Y-17796</name>
    <dbReference type="NCBI Taxonomy" id="767744"/>
    <lineage>
        <taxon>Eukaryota</taxon>
        <taxon>Fungi</taxon>
        <taxon>Dikarya</taxon>
        <taxon>Ascomycota</taxon>
        <taxon>Saccharomycotina</taxon>
        <taxon>Trigonopsidomycetes</taxon>
        <taxon>Trigonopsidales</taxon>
        <taxon>Trigonopsidaceae</taxon>
        <taxon>Tortispora</taxon>
    </lineage>
</organism>
<feature type="signal peptide" evidence="1">
    <location>
        <begin position="1"/>
        <end position="23"/>
    </location>
</feature>
<keyword evidence="4" id="KW-1185">Reference proteome</keyword>
<evidence type="ECO:0000313" key="4">
    <source>
        <dbReference type="Proteomes" id="UP000095023"/>
    </source>
</evidence>
<dbReference type="EMBL" id="KV453841">
    <property type="protein sequence ID" value="ODV92684.1"/>
    <property type="molecule type" value="Genomic_DNA"/>
</dbReference>
<dbReference type="PANTHER" id="PTHR43267:SF2">
    <property type="entry name" value="TRNA THREONYLCARBAMOYLADENOSINE DEHYDRATASE 1-RELATED"/>
    <property type="match status" value="1"/>
</dbReference>
<accession>A0A1E4TLR3</accession>
<evidence type="ECO:0000256" key="1">
    <source>
        <dbReference type="SAM" id="SignalP"/>
    </source>
</evidence>
<feature type="chain" id="PRO_5009163301" description="THIF-type NAD/FAD binding fold domain-containing protein" evidence="1">
    <location>
        <begin position="24"/>
        <end position="437"/>
    </location>
</feature>
<gene>
    <name evidence="3" type="ORF">CANCADRAFT_90718</name>
</gene>
<name>A0A1E4TLR3_9ASCO</name>
<dbReference type="InterPro" id="IPR045886">
    <property type="entry name" value="ThiF/MoeB/HesA"/>
</dbReference>
<feature type="domain" description="THIF-type NAD/FAD binding fold" evidence="2">
    <location>
        <begin position="59"/>
        <end position="338"/>
    </location>
</feature>
<dbReference type="GO" id="GO:0008641">
    <property type="term" value="F:ubiquitin-like modifier activating enzyme activity"/>
    <property type="evidence" value="ECO:0007669"/>
    <property type="project" value="InterPro"/>
</dbReference>
<evidence type="ECO:0000313" key="3">
    <source>
        <dbReference type="EMBL" id="ODV92684.1"/>
    </source>
</evidence>
<evidence type="ECO:0000259" key="2">
    <source>
        <dbReference type="Pfam" id="PF00899"/>
    </source>
</evidence>
<dbReference type="PANTHER" id="PTHR43267">
    <property type="entry name" value="TRNA THREONYLCARBAMOYLADENOSINE DEHYDRATASE"/>
    <property type="match status" value="1"/>
</dbReference>
<sequence length="437" mass="48992">MIKDARCVAFVLGALSAWAVAAALRSLPSTNDELKLKIEPRNERPKTEWDEDIINEQLARNIAFLGEDGVRKLREMKVVVVGAGGVGSWVVTMLARSGVGRIRVIDFDQVTLSSLNRHAVAALADVGTPKASCIARRLRQVVPWIEIEPMVELWTKEDAAALFSGEFDLVIDAIDNIDTKVDLIEYCVRNELKIVSAMGSATKSDPSRITIGDISSSTEDPLSRATRRRLRLRGISSGVTIAYSLEKPDPRKAKLLPLNENSTSEEIDEFAVLPNFRSRILPVLGPMPGMLGLAIASHVLVTYGGYDVAPEYSPVRERTKIYDSVLQTAQSQAIRLEKRNHIDFDAQDTAYLIEEVFRGRSVVSREFTRLAFTKWDPADPRPLCMHNVVLMTKTEVQRHELAVLSGKHTLEEVYSPEVIALVRRRFHENDLYDKWRF</sequence>
<dbReference type="Gene3D" id="3.40.50.720">
    <property type="entry name" value="NAD(P)-binding Rossmann-like Domain"/>
    <property type="match status" value="1"/>
</dbReference>
<dbReference type="CDD" id="cd00755">
    <property type="entry name" value="YgdL_like"/>
    <property type="match status" value="1"/>
</dbReference>
<reference evidence="4" key="1">
    <citation type="submission" date="2016-02" db="EMBL/GenBank/DDBJ databases">
        <title>Comparative genomics of biotechnologically important yeasts.</title>
        <authorList>
            <consortium name="DOE Joint Genome Institute"/>
            <person name="Riley R."/>
            <person name="Haridas S."/>
            <person name="Wolfe K.H."/>
            <person name="Lopes M.R."/>
            <person name="Hittinger C.T."/>
            <person name="Goker M."/>
            <person name="Salamov A."/>
            <person name="Wisecaver J."/>
            <person name="Long T.M."/>
            <person name="Aerts A.L."/>
            <person name="Barry K."/>
            <person name="Choi C."/>
            <person name="Clum A."/>
            <person name="Coughlan A.Y."/>
            <person name="Deshpande S."/>
            <person name="Douglass A.P."/>
            <person name="Hanson S.J."/>
            <person name="Klenk H.-P."/>
            <person name="Labutti K."/>
            <person name="Lapidus A."/>
            <person name="Lindquist E."/>
            <person name="Lipzen A."/>
            <person name="Meier-Kolthoff J.P."/>
            <person name="Ohm R.A."/>
            <person name="Otillar R.P."/>
            <person name="Pangilinan J."/>
            <person name="Peng Y."/>
            <person name="Rokas A."/>
            <person name="Rosa C.A."/>
            <person name="Scheuner C."/>
            <person name="Sibirny A.A."/>
            <person name="Slot J.C."/>
            <person name="Stielow J.B."/>
            <person name="Sun H."/>
            <person name="Kurtzman C.P."/>
            <person name="Blackwell M."/>
            <person name="Jeffries T.W."/>
            <person name="Grigoriev I.V."/>
        </authorList>
    </citation>
    <scope>NUCLEOTIDE SEQUENCE [LARGE SCALE GENOMIC DNA]</scope>
    <source>
        <strain evidence="4">NRRL Y-17796</strain>
    </source>
</reference>
<dbReference type="GO" id="GO:0061503">
    <property type="term" value="F:tRNA threonylcarbamoyladenosine dehydratase"/>
    <property type="evidence" value="ECO:0007669"/>
    <property type="project" value="TreeGrafter"/>
</dbReference>
<dbReference type="GO" id="GO:0005741">
    <property type="term" value="C:mitochondrial outer membrane"/>
    <property type="evidence" value="ECO:0007669"/>
    <property type="project" value="TreeGrafter"/>
</dbReference>
<dbReference type="SUPFAM" id="SSF69572">
    <property type="entry name" value="Activating enzymes of the ubiquitin-like proteins"/>
    <property type="match status" value="1"/>
</dbReference>
<dbReference type="GO" id="GO:0061504">
    <property type="term" value="P:cyclic threonylcarbamoyladenosine biosynthetic process"/>
    <property type="evidence" value="ECO:0007669"/>
    <property type="project" value="TreeGrafter"/>
</dbReference>
<protein>
    <recommendedName>
        <fullName evidence="2">THIF-type NAD/FAD binding fold domain-containing protein</fullName>
    </recommendedName>
</protein>
<proteinExistence type="predicted"/>
<dbReference type="OrthoDB" id="10265862at2759"/>
<dbReference type="Pfam" id="PF00899">
    <property type="entry name" value="ThiF"/>
    <property type="match status" value="1"/>
</dbReference>
<keyword evidence="1" id="KW-0732">Signal</keyword>
<dbReference type="InterPro" id="IPR000594">
    <property type="entry name" value="ThiF_NAD_FAD-bd"/>
</dbReference>
<dbReference type="AlphaFoldDB" id="A0A1E4TLR3"/>